<dbReference type="PANTHER" id="PTHR31362:SF0">
    <property type="entry name" value="EXOSTOSIN DOMAIN-CONTAINING PROTEIN-RELATED"/>
    <property type="match status" value="1"/>
</dbReference>
<reference evidence="1" key="2">
    <citation type="journal article" date="2021" name="Genome Biol. Evol.">
        <title>Developing a high-quality reference genome for a parasitic bivalve with doubly uniparental inheritance (Bivalvia: Unionida).</title>
        <authorList>
            <person name="Smith C.H."/>
        </authorList>
    </citation>
    <scope>NUCLEOTIDE SEQUENCE</scope>
    <source>
        <strain evidence="1">CHS0354</strain>
        <tissue evidence="1">Mantle</tissue>
    </source>
</reference>
<comment type="caution">
    <text evidence="1">The sequence shown here is derived from an EMBL/GenBank/DDBJ whole genome shotgun (WGS) entry which is preliminary data.</text>
</comment>
<proteinExistence type="predicted"/>
<evidence type="ECO:0000313" key="2">
    <source>
        <dbReference type="Proteomes" id="UP001195483"/>
    </source>
</evidence>
<keyword evidence="2" id="KW-1185">Reference proteome</keyword>
<dbReference type="EMBL" id="JAEAOA010001328">
    <property type="protein sequence ID" value="KAK3577872.1"/>
    <property type="molecule type" value="Genomic_DNA"/>
</dbReference>
<reference evidence="1" key="3">
    <citation type="submission" date="2023-05" db="EMBL/GenBank/DDBJ databases">
        <authorList>
            <person name="Smith C.H."/>
        </authorList>
    </citation>
    <scope>NUCLEOTIDE SEQUENCE</scope>
    <source>
        <strain evidence="1">CHS0354</strain>
        <tissue evidence="1">Mantle</tissue>
    </source>
</reference>
<dbReference type="Proteomes" id="UP001195483">
    <property type="component" value="Unassembled WGS sequence"/>
</dbReference>
<organism evidence="1 2">
    <name type="scientific">Potamilus streckersoni</name>
    <dbReference type="NCBI Taxonomy" id="2493646"/>
    <lineage>
        <taxon>Eukaryota</taxon>
        <taxon>Metazoa</taxon>
        <taxon>Spiralia</taxon>
        <taxon>Lophotrochozoa</taxon>
        <taxon>Mollusca</taxon>
        <taxon>Bivalvia</taxon>
        <taxon>Autobranchia</taxon>
        <taxon>Heteroconchia</taxon>
        <taxon>Palaeoheterodonta</taxon>
        <taxon>Unionida</taxon>
        <taxon>Unionoidea</taxon>
        <taxon>Unionidae</taxon>
        <taxon>Ambleminae</taxon>
        <taxon>Lampsilini</taxon>
        <taxon>Potamilus</taxon>
    </lineage>
</organism>
<accession>A0AAE0RQP6</accession>
<sequence length="336" mass="38447">MPLRNTSVDGLNILDSDGSNSIDICSEQSHRKVPEVPNSTIRRVVTPLKRFRCTNWAVVAPVSKPTDSIRLITSDCKWCIIIVADISSQSKVNYISDLGYSGKRLVFLDPQDQEHLYPDLSTAIQWNHHGRKNIGYMFAIHNGAELIWDFDDTNQTLFDIDIIHKQKTVCILKRCKGSYKVFNPYPYFGVSASNIWPRGFPLKFVHDTATLPGLCVGNISLKEVGVIQSISNIEPDVDAIYKLTRPRSLTKTKVLFSPPYVFQRSSENFVMNFESEIDMYQKAEKLVDFLHSFYPQLNRTLETLHGELFKRGFIELRDINFIKLWIKAYLDASTSN</sequence>
<evidence type="ECO:0000313" key="1">
    <source>
        <dbReference type="EMBL" id="KAK3577872.1"/>
    </source>
</evidence>
<gene>
    <name evidence="1" type="ORF">CHS0354_021842</name>
</gene>
<dbReference type="PANTHER" id="PTHR31362">
    <property type="entry name" value="GLYCOSYLTRANSFERASE STELLO1-RELATED"/>
    <property type="match status" value="1"/>
</dbReference>
<dbReference type="AlphaFoldDB" id="A0AAE0RQP6"/>
<dbReference type="InterPro" id="IPR005049">
    <property type="entry name" value="STL-like"/>
</dbReference>
<protein>
    <submittedName>
        <fullName evidence="1">Uncharacterized protein</fullName>
    </submittedName>
</protein>
<name>A0AAE0RQP6_9BIVA</name>
<reference evidence="1" key="1">
    <citation type="journal article" date="2021" name="Genome Biol. Evol.">
        <title>A High-Quality Reference Genome for a Parasitic Bivalve with Doubly Uniparental Inheritance (Bivalvia: Unionida).</title>
        <authorList>
            <person name="Smith C.H."/>
        </authorList>
    </citation>
    <scope>NUCLEOTIDE SEQUENCE</scope>
    <source>
        <strain evidence="1">CHS0354</strain>
    </source>
</reference>